<proteinExistence type="predicted"/>
<dbReference type="InterPro" id="IPR055755">
    <property type="entry name" value="DUF7331"/>
</dbReference>
<dbReference type="Pfam" id="PF24018">
    <property type="entry name" value="DUF7331"/>
    <property type="match status" value="1"/>
</dbReference>
<keyword evidence="3" id="KW-1185">Reference proteome</keyword>
<dbReference type="Proteomes" id="UP000605784">
    <property type="component" value="Unassembled WGS sequence"/>
</dbReference>
<reference evidence="2" key="2">
    <citation type="submission" date="2020-09" db="EMBL/GenBank/DDBJ databases">
        <authorList>
            <person name="Sun Q."/>
            <person name="Ohkuma M."/>
        </authorList>
    </citation>
    <scope>NUCLEOTIDE SEQUENCE</scope>
    <source>
        <strain evidence="2">JCM 17820</strain>
    </source>
</reference>
<feature type="region of interest" description="Disordered" evidence="1">
    <location>
        <begin position="1"/>
        <end position="36"/>
    </location>
</feature>
<gene>
    <name evidence="2" type="ORF">GCM10009030_01800</name>
</gene>
<feature type="compositionally biased region" description="Basic and acidic residues" evidence="1">
    <location>
        <begin position="10"/>
        <end position="19"/>
    </location>
</feature>
<evidence type="ECO:0000256" key="1">
    <source>
        <dbReference type="SAM" id="MobiDB-lite"/>
    </source>
</evidence>
<protein>
    <submittedName>
        <fullName evidence="2">Uncharacterized protein</fullName>
    </submittedName>
</protein>
<reference evidence="2" key="1">
    <citation type="journal article" date="2014" name="Int. J. Syst. Evol. Microbiol.">
        <title>Complete genome sequence of Corynebacterium casei LMG S-19264T (=DSM 44701T), isolated from a smear-ripened cheese.</title>
        <authorList>
            <consortium name="US DOE Joint Genome Institute (JGI-PGF)"/>
            <person name="Walter F."/>
            <person name="Albersmeier A."/>
            <person name="Kalinowski J."/>
            <person name="Ruckert C."/>
        </authorList>
    </citation>
    <scope>NUCLEOTIDE SEQUENCE</scope>
    <source>
        <strain evidence="2">JCM 17820</strain>
    </source>
</reference>
<evidence type="ECO:0000313" key="2">
    <source>
        <dbReference type="EMBL" id="GGN85411.1"/>
    </source>
</evidence>
<accession>A0A830GGK1</accession>
<organism evidence="2 3">
    <name type="scientific">Haloarcula pellucida</name>
    <dbReference type="NCBI Taxonomy" id="1427151"/>
    <lineage>
        <taxon>Archaea</taxon>
        <taxon>Methanobacteriati</taxon>
        <taxon>Methanobacteriota</taxon>
        <taxon>Stenosarchaea group</taxon>
        <taxon>Halobacteria</taxon>
        <taxon>Halobacteriales</taxon>
        <taxon>Haloarculaceae</taxon>
        <taxon>Haloarcula</taxon>
    </lineage>
</organism>
<dbReference type="GeneID" id="44856438"/>
<dbReference type="RefSeq" id="WP_166968677.1">
    <property type="nucleotide sequence ID" value="NZ_BMOU01000001.1"/>
</dbReference>
<sequence>MSHHASPDGQSDRADDIRSEPALPDAVQTTETYETDEGTVFYDAQQPLAWIQTDTTLELQDAA</sequence>
<dbReference type="AlphaFoldDB" id="A0A830GGK1"/>
<evidence type="ECO:0000313" key="3">
    <source>
        <dbReference type="Proteomes" id="UP000605784"/>
    </source>
</evidence>
<name>A0A830GGK1_9EURY</name>
<comment type="caution">
    <text evidence="2">The sequence shown here is derived from an EMBL/GenBank/DDBJ whole genome shotgun (WGS) entry which is preliminary data.</text>
</comment>
<dbReference type="EMBL" id="BMOU01000001">
    <property type="protein sequence ID" value="GGN85411.1"/>
    <property type="molecule type" value="Genomic_DNA"/>
</dbReference>